<accession>A0ABT3FND8</accession>
<gene>
    <name evidence="3" type="ORF">OKA04_10140</name>
</gene>
<dbReference type="PANTHER" id="PTHR15337">
    <property type="entry name" value="ANTERIOR GRADIENT PROTEIN-RELATED"/>
    <property type="match status" value="1"/>
</dbReference>
<dbReference type="InterPro" id="IPR036249">
    <property type="entry name" value="Thioredoxin-like_sf"/>
</dbReference>
<dbReference type="Pfam" id="PF13899">
    <property type="entry name" value="Thioredoxin_7"/>
    <property type="match status" value="1"/>
</dbReference>
<name>A0ABT3FND8_9BACT</name>
<proteinExistence type="predicted"/>
<sequence length="159" mass="17822">MKTLLRSLAVLAATASFAFGSEGWMTNWEEAKAKAKAENKPILINLTGSDWCAWCIKIEKEVFSSKEFQEFAKANVIMMEADFPRKKDLVEKQPAEIKKQNAELKKQYLAGGYPTVWLLDAEGKKLSEDLGELKGGTKAYIEKLTELIAKSKEAEEKAE</sequence>
<reference evidence="3 4" key="1">
    <citation type="submission" date="2022-10" db="EMBL/GenBank/DDBJ databases">
        <title>Luteolibacter flavescens strain MCCC 1K03193, whole genome shotgun sequencing project.</title>
        <authorList>
            <person name="Zhao G."/>
            <person name="Shen L."/>
        </authorList>
    </citation>
    <scope>NUCLEOTIDE SEQUENCE [LARGE SCALE GENOMIC DNA]</scope>
    <source>
        <strain evidence="3 4">MCCC 1K03193</strain>
    </source>
</reference>
<feature type="chain" id="PRO_5047530038" evidence="2">
    <location>
        <begin position="19"/>
        <end position="159"/>
    </location>
</feature>
<dbReference type="InterPro" id="IPR051099">
    <property type="entry name" value="AGR/TXD"/>
</dbReference>
<evidence type="ECO:0000313" key="4">
    <source>
        <dbReference type="Proteomes" id="UP001207930"/>
    </source>
</evidence>
<organism evidence="3 4">
    <name type="scientific">Luteolibacter flavescens</name>
    <dbReference type="NCBI Taxonomy" id="1859460"/>
    <lineage>
        <taxon>Bacteria</taxon>
        <taxon>Pseudomonadati</taxon>
        <taxon>Verrucomicrobiota</taxon>
        <taxon>Verrucomicrobiia</taxon>
        <taxon>Verrucomicrobiales</taxon>
        <taxon>Verrucomicrobiaceae</taxon>
        <taxon>Luteolibacter</taxon>
    </lineage>
</organism>
<feature type="signal peptide" evidence="2">
    <location>
        <begin position="1"/>
        <end position="18"/>
    </location>
</feature>
<keyword evidence="4" id="KW-1185">Reference proteome</keyword>
<evidence type="ECO:0000256" key="2">
    <source>
        <dbReference type="SAM" id="SignalP"/>
    </source>
</evidence>
<dbReference type="SUPFAM" id="SSF52833">
    <property type="entry name" value="Thioredoxin-like"/>
    <property type="match status" value="1"/>
</dbReference>
<evidence type="ECO:0000313" key="3">
    <source>
        <dbReference type="EMBL" id="MCW1885087.1"/>
    </source>
</evidence>
<dbReference type="EMBL" id="JAPDDS010000005">
    <property type="protein sequence ID" value="MCW1885087.1"/>
    <property type="molecule type" value="Genomic_DNA"/>
</dbReference>
<comment type="caution">
    <text evidence="3">The sequence shown here is derived from an EMBL/GenBank/DDBJ whole genome shotgun (WGS) entry which is preliminary data.</text>
</comment>
<keyword evidence="1 2" id="KW-0732">Signal</keyword>
<evidence type="ECO:0000256" key="1">
    <source>
        <dbReference type="ARBA" id="ARBA00022729"/>
    </source>
</evidence>
<dbReference type="PANTHER" id="PTHR15337:SF11">
    <property type="entry name" value="THIOREDOXIN DOMAIN-CONTAINING PROTEIN"/>
    <property type="match status" value="1"/>
</dbReference>
<protein>
    <submittedName>
        <fullName evidence="3">Thioredoxin family protein</fullName>
    </submittedName>
</protein>
<dbReference type="Proteomes" id="UP001207930">
    <property type="component" value="Unassembled WGS sequence"/>
</dbReference>
<dbReference type="Gene3D" id="3.40.30.10">
    <property type="entry name" value="Glutaredoxin"/>
    <property type="match status" value="1"/>
</dbReference>
<dbReference type="RefSeq" id="WP_264501046.1">
    <property type="nucleotide sequence ID" value="NZ_JAPDDS010000005.1"/>
</dbReference>